<sequence>MNSRTRVLLTVLSTVIGGLSLILYTTISHNILFKGLSFCTSSMQELFFGSTAFFLSAVIAGFISTLIVVKDNFLPLFLISLFIIGEFLVLTSSGHWHGPVWFETGLYLSHIGGLWIGCYGAVKFPLAPM</sequence>
<feature type="transmembrane region" description="Helical" evidence="1">
    <location>
        <begin position="107"/>
        <end position="126"/>
    </location>
</feature>
<evidence type="ECO:0000256" key="1">
    <source>
        <dbReference type="SAM" id="Phobius"/>
    </source>
</evidence>
<reference evidence="2 3" key="1">
    <citation type="submission" date="2019-05" db="EMBL/GenBank/DDBJ databases">
        <title>Flagellimonas sp. AsT0115, sp. nov., isolated from a marine red algae, Asparagopsis taxiformis.</title>
        <authorList>
            <person name="Kim J."/>
            <person name="Jeong S.E."/>
            <person name="Jeon C.O."/>
        </authorList>
    </citation>
    <scope>NUCLEOTIDE SEQUENCE [LARGE SCALE GENOMIC DNA]</scope>
    <source>
        <strain evidence="2 3">AsT0115</strain>
    </source>
</reference>
<dbReference type="RefSeq" id="WP_138833457.1">
    <property type="nucleotide sequence ID" value="NZ_VCNI01000001.1"/>
</dbReference>
<gene>
    <name evidence="2" type="ORF">FGG15_04010</name>
</gene>
<keyword evidence="1" id="KW-0472">Membrane</keyword>
<feature type="transmembrane region" description="Helical" evidence="1">
    <location>
        <begin position="7"/>
        <end position="27"/>
    </location>
</feature>
<keyword evidence="3" id="KW-1185">Reference proteome</keyword>
<evidence type="ECO:0000313" key="3">
    <source>
        <dbReference type="Proteomes" id="UP000751614"/>
    </source>
</evidence>
<feature type="transmembrane region" description="Helical" evidence="1">
    <location>
        <begin position="76"/>
        <end position="95"/>
    </location>
</feature>
<feature type="transmembrane region" description="Helical" evidence="1">
    <location>
        <begin position="47"/>
        <end position="69"/>
    </location>
</feature>
<accession>A0ABY2WP01</accession>
<keyword evidence="1" id="KW-0812">Transmembrane</keyword>
<name>A0ABY2WP01_9FLAO</name>
<dbReference type="EMBL" id="VCNI01000001">
    <property type="protein sequence ID" value="TMU56718.1"/>
    <property type="molecule type" value="Genomic_DNA"/>
</dbReference>
<proteinExistence type="predicted"/>
<comment type="caution">
    <text evidence="2">The sequence shown here is derived from an EMBL/GenBank/DDBJ whole genome shotgun (WGS) entry which is preliminary data.</text>
</comment>
<protein>
    <submittedName>
        <fullName evidence="2">Uncharacterized protein</fullName>
    </submittedName>
</protein>
<evidence type="ECO:0000313" key="2">
    <source>
        <dbReference type="EMBL" id="TMU56718.1"/>
    </source>
</evidence>
<keyword evidence="1" id="KW-1133">Transmembrane helix</keyword>
<dbReference type="Proteomes" id="UP000751614">
    <property type="component" value="Unassembled WGS sequence"/>
</dbReference>
<organism evidence="2 3">
    <name type="scientific">Flagellimonas algicola</name>
    <dbReference type="NCBI Taxonomy" id="2583815"/>
    <lineage>
        <taxon>Bacteria</taxon>
        <taxon>Pseudomonadati</taxon>
        <taxon>Bacteroidota</taxon>
        <taxon>Flavobacteriia</taxon>
        <taxon>Flavobacteriales</taxon>
        <taxon>Flavobacteriaceae</taxon>
        <taxon>Flagellimonas</taxon>
    </lineage>
</organism>